<evidence type="ECO:0000256" key="2">
    <source>
        <dbReference type="SAM" id="Phobius"/>
    </source>
</evidence>
<feature type="compositionally biased region" description="Polar residues" evidence="1">
    <location>
        <begin position="603"/>
        <end position="612"/>
    </location>
</feature>
<keyword evidence="2" id="KW-0812">Transmembrane</keyword>
<evidence type="ECO:0000313" key="4">
    <source>
        <dbReference type="Proteomes" id="UP000005239"/>
    </source>
</evidence>
<feature type="transmembrane region" description="Helical" evidence="2">
    <location>
        <begin position="458"/>
        <end position="479"/>
    </location>
</feature>
<name>A0A2A6BAM2_PRIPA</name>
<reference evidence="3" key="2">
    <citation type="submission" date="2022-06" db="UniProtKB">
        <authorList>
            <consortium name="EnsemblMetazoa"/>
        </authorList>
    </citation>
    <scope>IDENTIFICATION</scope>
    <source>
        <strain evidence="3">PS312</strain>
    </source>
</reference>
<sequence length="612" mass="68240">SFSSSHFSSFLPSSPITIGPISALQSSSSVSILPNPEPDLPSSHWPSSHPPSHFPIAVSPSSPPTTGNCCMKLLDRVAALFHHERTAALVPSSLVVNKKEDTKKIELVLERWTLACFGSDLIPARQNLSIVFAPLPTLTLYSLLYLTLAEKARKRMRKICSVSAKSITSLGPLVSSLLSSLDPPSSLFFRVVVDRSQLSLVHDSWTDTAQSIFGNKVVVSVDREALPDYIMRHSNEILSNTIIPSGKGLIGMASACVVAEWFGKTSPFPSRPFALTYRESQMHEFFVLNGPCRRLVYKTYTSWWIDLRTGEDSSQDQLALVMMRPLGRGGILRLRENLRPRHLHDMFIDLRDERSRDSRLLLPRLQLHSQAEMLNKWRLSGVEVTALRSGPRSTRPISPPFVSACHGATLRIDEMGVGCTLDEDEKPHTRLPHSFSPLDGSLDHSINPNFHFRADSPFLLFVIHIPTLVPIIAGCYAGAPATSSLMLRRSLSGSQSNVRVSKSGKDKKKSKVSRIVKSITDKIGRLKKRTKEKLKKIKKKKNRKSMIDGESTRPTTTSEENSQSTEKDSKWREKLRSLRSDRSASSSRKKSSSRRKESALKQPLSSPRQFFA</sequence>
<accession>A0A8R1YTG6</accession>
<gene>
    <name evidence="3" type="primary">WBGene00205502</name>
</gene>
<dbReference type="InterPro" id="IPR042178">
    <property type="entry name" value="Serpin_sf_1"/>
</dbReference>
<feature type="compositionally biased region" description="Low complexity" evidence="1">
    <location>
        <begin position="491"/>
        <end position="501"/>
    </location>
</feature>
<feature type="region of interest" description="Disordered" evidence="1">
    <location>
        <begin position="531"/>
        <end position="612"/>
    </location>
</feature>
<dbReference type="InterPro" id="IPR036186">
    <property type="entry name" value="Serpin_sf"/>
</dbReference>
<keyword evidence="2" id="KW-1133">Transmembrane helix</keyword>
<dbReference type="Proteomes" id="UP000005239">
    <property type="component" value="Unassembled WGS sequence"/>
</dbReference>
<evidence type="ECO:0000313" key="3">
    <source>
        <dbReference type="EnsemblMetazoa" id="PPA32642.1"/>
    </source>
</evidence>
<feature type="transmembrane region" description="Helical" evidence="2">
    <location>
        <begin position="128"/>
        <end position="148"/>
    </location>
</feature>
<feature type="compositionally biased region" description="Basic residues" evidence="1">
    <location>
        <begin position="531"/>
        <end position="544"/>
    </location>
</feature>
<dbReference type="EnsemblMetazoa" id="PPA32642.1">
    <property type="protein sequence ID" value="PPA32642.1"/>
    <property type="gene ID" value="WBGene00205502"/>
</dbReference>
<feature type="compositionally biased region" description="Basic and acidic residues" evidence="1">
    <location>
        <begin position="565"/>
        <end position="582"/>
    </location>
</feature>
<keyword evidence="4" id="KW-1185">Reference proteome</keyword>
<reference evidence="4" key="1">
    <citation type="journal article" date="2008" name="Nat. Genet.">
        <title>The Pristionchus pacificus genome provides a unique perspective on nematode lifestyle and parasitism.</title>
        <authorList>
            <person name="Dieterich C."/>
            <person name="Clifton S.W."/>
            <person name="Schuster L.N."/>
            <person name="Chinwalla A."/>
            <person name="Delehaunty K."/>
            <person name="Dinkelacker I."/>
            <person name="Fulton L."/>
            <person name="Fulton R."/>
            <person name="Godfrey J."/>
            <person name="Minx P."/>
            <person name="Mitreva M."/>
            <person name="Roeseler W."/>
            <person name="Tian H."/>
            <person name="Witte H."/>
            <person name="Yang S.P."/>
            <person name="Wilson R.K."/>
            <person name="Sommer R.J."/>
        </authorList>
    </citation>
    <scope>NUCLEOTIDE SEQUENCE [LARGE SCALE GENOMIC DNA]</scope>
    <source>
        <strain evidence="4">PS312</strain>
    </source>
</reference>
<protein>
    <submittedName>
        <fullName evidence="3">SERPIN domain-containing protein</fullName>
    </submittedName>
</protein>
<feature type="region of interest" description="Disordered" evidence="1">
    <location>
        <begin position="491"/>
        <end position="513"/>
    </location>
</feature>
<organism evidence="3 4">
    <name type="scientific">Pristionchus pacificus</name>
    <name type="common">Parasitic nematode worm</name>
    <dbReference type="NCBI Taxonomy" id="54126"/>
    <lineage>
        <taxon>Eukaryota</taxon>
        <taxon>Metazoa</taxon>
        <taxon>Ecdysozoa</taxon>
        <taxon>Nematoda</taxon>
        <taxon>Chromadorea</taxon>
        <taxon>Rhabditida</taxon>
        <taxon>Rhabditina</taxon>
        <taxon>Diplogasteromorpha</taxon>
        <taxon>Diplogasteroidea</taxon>
        <taxon>Neodiplogasteridae</taxon>
        <taxon>Pristionchus</taxon>
    </lineage>
</organism>
<keyword evidence="2" id="KW-0472">Membrane</keyword>
<dbReference type="InterPro" id="IPR042185">
    <property type="entry name" value="Serpin_sf_2"/>
</dbReference>
<evidence type="ECO:0000256" key="1">
    <source>
        <dbReference type="SAM" id="MobiDB-lite"/>
    </source>
</evidence>
<dbReference type="Gene3D" id="2.30.39.10">
    <property type="entry name" value="Alpha-1-antitrypsin, domain 1"/>
    <property type="match status" value="1"/>
</dbReference>
<accession>A0A2A6BAM2</accession>
<feature type="compositionally biased region" description="Low complexity" evidence="1">
    <location>
        <begin position="555"/>
        <end position="564"/>
    </location>
</feature>
<dbReference type="SUPFAM" id="SSF56574">
    <property type="entry name" value="Serpins"/>
    <property type="match status" value="1"/>
</dbReference>
<dbReference type="Gene3D" id="3.30.497.10">
    <property type="entry name" value="Antithrombin, subunit I, domain 2"/>
    <property type="match status" value="1"/>
</dbReference>
<dbReference type="AlphaFoldDB" id="A0A2A6BAM2"/>
<proteinExistence type="predicted"/>